<sequence length="125" mass="13074">MSYFASFTGFGGEGGGGGGGGFLIAATGCVSLARGWPNSKSELSVSSSPSSPATFLRMQLPSFTNPRSCTVSAAAPSLTIPDWSTAFDSPLLFSMAVSIRCSGCSCSSGWFIILFFWLSILFYIH</sequence>
<proteinExistence type="predicted"/>
<reference evidence="2" key="1">
    <citation type="submission" date="2020-11" db="EMBL/GenBank/DDBJ databases">
        <authorList>
            <consortium name="DOE Joint Genome Institute"/>
            <person name="Ahrendt S."/>
            <person name="Riley R."/>
            <person name="Andreopoulos W."/>
            <person name="Labutti K."/>
            <person name="Pangilinan J."/>
            <person name="Ruiz-Duenas F.J."/>
            <person name="Barrasa J.M."/>
            <person name="Sanchez-Garcia M."/>
            <person name="Camarero S."/>
            <person name="Miyauchi S."/>
            <person name="Serrano A."/>
            <person name="Linde D."/>
            <person name="Babiker R."/>
            <person name="Drula E."/>
            <person name="Ayuso-Fernandez I."/>
            <person name="Pacheco R."/>
            <person name="Padilla G."/>
            <person name="Ferreira P."/>
            <person name="Barriuso J."/>
            <person name="Kellner H."/>
            <person name="Castanera R."/>
            <person name="Alfaro M."/>
            <person name="Ramirez L."/>
            <person name="Pisabarro A.G."/>
            <person name="Kuo A."/>
            <person name="Tritt A."/>
            <person name="Lipzen A."/>
            <person name="He G."/>
            <person name="Yan M."/>
            <person name="Ng V."/>
            <person name="Cullen D."/>
            <person name="Martin F."/>
            <person name="Rosso M.-N."/>
            <person name="Henrissat B."/>
            <person name="Hibbett D."/>
            <person name="Martinez A.T."/>
            <person name="Grigoriev I.V."/>
        </authorList>
    </citation>
    <scope>NUCLEOTIDE SEQUENCE</scope>
    <source>
        <strain evidence="2">CBS 506.95</strain>
    </source>
</reference>
<dbReference type="AlphaFoldDB" id="A0A9P6JQ79"/>
<dbReference type="Proteomes" id="UP000807306">
    <property type="component" value="Unassembled WGS sequence"/>
</dbReference>
<organism evidence="2 3">
    <name type="scientific">Crepidotus variabilis</name>
    <dbReference type="NCBI Taxonomy" id="179855"/>
    <lineage>
        <taxon>Eukaryota</taxon>
        <taxon>Fungi</taxon>
        <taxon>Dikarya</taxon>
        <taxon>Basidiomycota</taxon>
        <taxon>Agaricomycotina</taxon>
        <taxon>Agaricomycetes</taxon>
        <taxon>Agaricomycetidae</taxon>
        <taxon>Agaricales</taxon>
        <taxon>Agaricineae</taxon>
        <taxon>Crepidotaceae</taxon>
        <taxon>Crepidotus</taxon>
    </lineage>
</organism>
<dbReference type="EMBL" id="MU157853">
    <property type="protein sequence ID" value="KAF9528335.1"/>
    <property type="molecule type" value="Genomic_DNA"/>
</dbReference>
<keyword evidence="1" id="KW-0472">Membrane</keyword>
<comment type="caution">
    <text evidence="2">The sequence shown here is derived from an EMBL/GenBank/DDBJ whole genome shotgun (WGS) entry which is preliminary data.</text>
</comment>
<evidence type="ECO:0000313" key="2">
    <source>
        <dbReference type="EMBL" id="KAF9528335.1"/>
    </source>
</evidence>
<accession>A0A9P6JQ79</accession>
<evidence type="ECO:0000313" key="3">
    <source>
        <dbReference type="Proteomes" id="UP000807306"/>
    </source>
</evidence>
<keyword evidence="3" id="KW-1185">Reference proteome</keyword>
<protein>
    <submittedName>
        <fullName evidence="2">Uncharacterized protein</fullName>
    </submittedName>
</protein>
<feature type="transmembrane region" description="Helical" evidence="1">
    <location>
        <begin position="107"/>
        <end position="124"/>
    </location>
</feature>
<keyword evidence="1" id="KW-0812">Transmembrane</keyword>
<evidence type="ECO:0000256" key="1">
    <source>
        <dbReference type="SAM" id="Phobius"/>
    </source>
</evidence>
<name>A0A9P6JQ79_9AGAR</name>
<keyword evidence="1" id="KW-1133">Transmembrane helix</keyword>
<gene>
    <name evidence="2" type="ORF">CPB83DRAFT_854409</name>
</gene>